<evidence type="ECO:0000313" key="3">
    <source>
        <dbReference type="Proteomes" id="UP000218418"/>
    </source>
</evidence>
<evidence type="ECO:0000256" key="1">
    <source>
        <dbReference type="SAM" id="SignalP"/>
    </source>
</evidence>
<protein>
    <recommendedName>
        <fullName evidence="4">PEP-CTERM protein-sorting domain-containing protein</fullName>
    </recommendedName>
</protein>
<keyword evidence="3" id="KW-1185">Reference proteome</keyword>
<dbReference type="AlphaFoldDB" id="A0A1Z4LUR2"/>
<proteinExistence type="predicted"/>
<feature type="signal peptide" evidence="1">
    <location>
        <begin position="1"/>
        <end position="28"/>
    </location>
</feature>
<name>A0A1Z4LUR2_9CYAN</name>
<feature type="chain" id="PRO_5012644947" description="PEP-CTERM protein-sorting domain-containing protein" evidence="1">
    <location>
        <begin position="29"/>
        <end position="183"/>
    </location>
</feature>
<reference evidence="2 3" key="1">
    <citation type="submission" date="2017-06" db="EMBL/GenBank/DDBJ databases">
        <title>Genome sequencing of cyanobaciteial culture collection at National Institute for Environmental Studies (NIES).</title>
        <authorList>
            <person name="Hirose Y."/>
            <person name="Shimura Y."/>
            <person name="Fujisawa T."/>
            <person name="Nakamura Y."/>
            <person name="Kawachi M."/>
        </authorList>
    </citation>
    <scope>NUCLEOTIDE SEQUENCE [LARGE SCALE GENOMIC DNA]</scope>
    <source>
        <strain evidence="2 3">NIES-267</strain>
    </source>
</reference>
<accession>A0A1Z4LUR2</accession>
<dbReference type="Proteomes" id="UP000218418">
    <property type="component" value="Chromosome"/>
</dbReference>
<evidence type="ECO:0008006" key="4">
    <source>
        <dbReference type="Google" id="ProtNLM"/>
    </source>
</evidence>
<keyword evidence="1" id="KW-0732">Signal</keyword>
<sequence>MTTTIKKIRNYALLGTIISASATAPAQASTLKNISSDDLIQNPFSEASKASKDISSEIQVTEKPDYCISFPESELCNQLTKQENRDSLNSPLFRRAKHIIESVEAAQTTKVKFVQGRKHIVYNAQSNQSDSEEPYTAIYAVASTQKEKVPEPSAIYGLIALLLLARKRQTAVNSQVSTEELPA</sequence>
<organism evidence="2 3">
    <name type="scientific">Calothrix parasitica NIES-267</name>
    <dbReference type="NCBI Taxonomy" id="1973488"/>
    <lineage>
        <taxon>Bacteria</taxon>
        <taxon>Bacillati</taxon>
        <taxon>Cyanobacteriota</taxon>
        <taxon>Cyanophyceae</taxon>
        <taxon>Nostocales</taxon>
        <taxon>Calotrichaceae</taxon>
        <taxon>Calothrix</taxon>
    </lineage>
</organism>
<evidence type="ECO:0000313" key="2">
    <source>
        <dbReference type="EMBL" id="BAY84997.1"/>
    </source>
</evidence>
<gene>
    <name evidence="2" type="ORF">NIES267_44950</name>
</gene>
<dbReference type="EMBL" id="AP018227">
    <property type="protein sequence ID" value="BAY84997.1"/>
    <property type="molecule type" value="Genomic_DNA"/>
</dbReference>